<name>A0A939J732_9HYPH</name>
<dbReference type="Pfam" id="PF10115">
    <property type="entry name" value="HlyU"/>
    <property type="match status" value="1"/>
</dbReference>
<organism evidence="1 2">
    <name type="scientific">Roseibium limicola</name>
    <dbReference type="NCBI Taxonomy" id="2816037"/>
    <lineage>
        <taxon>Bacteria</taxon>
        <taxon>Pseudomonadati</taxon>
        <taxon>Pseudomonadota</taxon>
        <taxon>Alphaproteobacteria</taxon>
        <taxon>Hyphomicrobiales</taxon>
        <taxon>Stappiaceae</taxon>
        <taxon>Roseibium</taxon>
    </lineage>
</organism>
<proteinExistence type="predicted"/>
<accession>A0A939J732</accession>
<sequence>MLKKLLKGLFSSSAPTAEKQDVKPEVHNGFQIFVEPRQNGSQWQIAGRIEKAFDDETRSHAFLRADTMGSRDEAAEHTLRKAKLLIDQQGDAIFN</sequence>
<dbReference type="AlphaFoldDB" id="A0A939J732"/>
<comment type="caution">
    <text evidence="1">The sequence shown here is derived from an EMBL/GenBank/DDBJ whole genome shotgun (WGS) entry which is preliminary data.</text>
</comment>
<evidence type="ECO:0000313" key="1">
    <source>
        <dbReference type="EMBL" id="MBO0343821.1"/>
    </source>
</evidence>
<dbReference type="EMBL" id="JAFLNF010000001">
    <property type="protein sequence ID" value="MBO0343821.1"/>
    <property type="molecule type" value="Genomic_DNA"/>
</dbReference>
<dbReference type="RefSeq" id="WP_206937545.1">
    <property type="nucleotide sequence ID" value="NZ_JAFLNF010000001.1"/>
</dbReference>
<evidence type="ECO:0000313" key="2">
    <source>
        <dbReference type="Proteomes" id="UP000664779"/>
    </source>
</evidence>
<keyword evidence="2" id="KW-1185">Reference proteome</keyword>
<protein>
    <submittedName>
        <fullName evidence="1">Transcriptional regulator</fullName>
    </submittedName>
</protein>
<reference evidence="1" key="1">
    <citation type="submission" date="2021-03" db="EMBL/GenBank/DDBJ databases">
        <title>Roseibium sp. CAU 1637 isolated from Incheon.</title>
        <authorList>
            <person name="Kim W."/>
        </authorList>
    </citation>
    <scope>NUCLEOTIDE SEQUENCE</scope>
    <source>
        <strain evidence="1">CAU 1637</strain>
    </source>
</reference>
<dbReference type="Proteomes" id="UP000664779">
    <property type="component" value="Unassembled WGS sequence"/>
</dbReference>
<dbReference type="InterPro" id="IPR018772">
    <property type="entry name" value="Transcription_activator_HlyU"/>
</dbReference>
<gene>
    <name evidence="1" type="ORF">J0X15_01190</name>
</gene>